<dbReference type="CDD" id="cd00616">
    <property type="entry name" value="AHBA_syn"/>
    <property type="match status" value="1"/>
</dbReference>
<evidence type="ECO:0000313" key="6">
    <source>
        <dbReference type="EMBL" id="SIS96356.1"/>
    </source>
</evidence>
<dbReference type="STRING" id="529505.SAMN05421761_109102"/>
<organism evidence="6 7">
    <name type="scientific">Belliella pelovolcani</name>
    <dbReference type="NCBI Taxonomy" id="529505"/>
    <lineage>
        <taxon>Bacteria</taxon>
        <taxon>Pseudomonadati</taxon>
        <taxon>Bacteroidota</taxon>
        <taxon>Cytophagia</taxon>
        <taxon>Cytophagales</taxon>
        <taxon>Cyclobacteriaceae</taxon>
        <taxon>Belliella</taxon>
    </lineage>
</organism>
<reference evidence="7" key="1">
    <citation type="submission" date="2017-01" db="EMBL/GenBank/DDBJ databases">
        <authorList>
            <person name="Varghese N."/>
            <person name="Submissions S."/>
        </authorList>
    </citation>
    <scope>NUCLEOTIDE SEQUENCE [LARGE SCALE GENOMIC DNA]</scope>
    <source>
        <strain evidence="7">DSM 46698</strain>
    </source>
</reference>
<dbReference type="GO" id="GO:0000271">
    <property type="term" value="P:polysaccharide biosynthetic process"/>
    <property type="evidence" value="ECO:0007669"/>
    <property type="project" value="TreeGrafter"/>
</dbReference>
<keyword evidence="7" id="KW-1185">Reference proteome</keyword>
<keyword evidence="1 4" id="KW-0663">Pyridoxal phosphate</keyword>
<dbReference type="GO" id="GO:0030170">
    <property type="term" value="F:pyridoxal phosphate binding"/>
    <property type="evidence" value="ECO:0007669"/>
    <property type="project" value="TreeGrafter"/>
</dbReference>
<evidence type="ECO:0000256" key="5">
    <source>
        <dbReference type="RuleBase" id="RU004508"/>
    </source>
</evidence>
<dbReference type="SUPFAM" id="SSF53383">
    <property type="entry name" value="PLP-dependent transferases"/>
    <property type="match status" value="1"/>
</dbReference>
<dbReference type="PANTHER" id="PTHR30244">
    <property type="entry name" value="TRANSAMINASE"/>
    <property type="match status" value="1"/>
</dbReference>
<feature type="modified residue" description="N6-(pyridoxal phosphate)lysine" evidence="4">
    <location>
        <position position="187"/>
    </location>
</feature>
<dbReference type="Gene3D" id="3.40.640.10">
    <property type="entry name" value="Type I PLP-dependent aspartate aminotransferase-like (Major domain)"/>
    <property type="match status" value="1"/>
</dbReference>
<dbReference type="GO" id="GO:0008483">
    <property type="term" value="F:transaminase activity"/>
    <property type="evidence" value="ECO:0007669"/>
    <property type="project" value="TreeGrafter"/>
</dbReference>
<dbReference type="Gene3D" id="3.90.1150.10">
    <property type="entry name" value="Aspartate Aminotransferase, domain 1"/>
    <property type="match status" value="1"/>
</dbReference>
<evidence type="ECO:0000256" key="3">
    <source>
        <dbReference type="PIRSR" id="PIRSR000390-1"/>
    </source>
</evidence>
<dbReference type="InterPro" id="IPR000653">
    <property type="entry name" value="DegT/StrS_aminotransferase"/>
</dbReference>
<dbReference type="AlphaFoldDB" id="A0A1N7NDI8"/>
<dbReference type="InterPro" id="IPR015421">
    <property type="entry name" value="PyrdxlP-dep_Trfase_major"/>
</dbReference>
<dbReference type="PANTHER" id="PTHR30244:SF36">
    <property type="entry name" value="3-OXO-GLUCOSE-6-PHOSPHATE:GLUTAMATE AMINOTRANSFERASE"/>
    <property type="match status" value="1"/>
</dbReference>
<protein>
    <submittedName>
        <fullName evidence="6">dTDP-4-amino-4,6-dideoxygalactose transaminase</fullName>
    </submittedName>
</protein>
<evidence type="ECO:0000256" key="2">
    <source>
        <dbReference type="ARBA" id="ARBA00037999"/>
    </source>
</evidence>
<dbReference type="InterPro" id="IPR015422">
    <property type="entry name" value="PyrdxlP-dep_Trfase_small"/>
</dbReference>
<dbReference type="OrthoDB" id="9804264at2"/>
<comment type="similarity">
    <text evidence="2 5">Belongs to the DegT/DnrJ/EryC1 family.</text>
</comment>
<dbReference type="PIRSF" id="PIRSF000390">
    <property type="entry name" value="PLP_StrS"/>
    <property type="match status" value="1"/>
</dbReference>
<proteinExistence type="inferred from homology"/>
<evidence type="ECO:0000256" key="4">
    <source>
        <dbReference type="PIRSR" id="PIRSR000390-2"/>
    </source>
</evidence>
<dbReference type="RefSeq" id="WP_076501628.1">
    <property type="nucleotide sequence ID" value="NZ_FTOP01000009.1"/>
</dbReference>
<dbReference type="Proteomes" id="UP000186026">
    <property type="component" value="Unassembled WGS sequence"/>
</dbReference>
<name>A0A1N7NDI8_9BACT</name>
<dbReference type="Pfam" id="PF01041">
    <property type="entry name" value="DegT_DnrJ_EryC1"/>
    <property type="match status" value="1"/>
</dbReference>
<sequence>MPSNIPFLDLARFPEDLKNSLLKKFSEMLNAGLFSGGKEVAAFEHKLSLYHESPFAVACANGTDALEIALRALKIGQGDEVIVPAISWVSTAEVVCLVGAKPIFIDVDQTGLIDTSKLDQAISSRTKAIIPVHLYGQMVDMPRLMKYVRGKSIKVIEDTAQAFGCHLHGRMAGTYGDIGCLSFYPSKNLGALGEAGAIISQQAEYETEIRSLINHGQLLRDEHLAIGKNARIDTLQAGFLNILFESFEAWQQKRKYLANIYWESLKDAAWLTLPPKAIDGSYNFHLYTIQTTFRNKLKDFLKNSGIQTVIHYPTPIPKMTPYNDGQTYPNAERICNEILSLPLNPWLSENEVLYICESIKKFNPNSDF</sequence>
<feature type="active site" description="Proton acceptor" evidence="3">
    <location>
        <position position="187"/>
    </location>
</feature>
<evidence type="ECO:0000313" key="7">
    <source>
        <dbReference type="Proteomes" id="UP000186026"/>
    </source>
</evidence>
<dbReference type="EMBL" id="FTOP01000009">
    <property type="protein sequence ID" value="SIS96356.1"/>
    <property type="molecule type" value="Genomic_DNA"/>
</dbReference>
<gene>
    <name evidence="6" type="ORF">SAMN05421761_109102</name>
</gene>
<evidence type="ECO:0000256" key="1">
    <source>
        <dbReference type="ARBA" id="ARBA00022898"/>
    </source>
</evidence>
<accession>A0A1N7NDI8</accession>
<dbReference type="InterPro" id="IPR015424">
    <property type="entry name" value="PyrdxlP-dep_Trfase"/>
</dbReference>